<feature type="signal peptide" evidence="1">
    <location>
        <begin position="1"/>
        <end position="28"/>
    </location>
</feature>
<dbReference type="InterPro" id="IPR008928">
    <property type="entry name" value="6-hairpin_glycosidase_sf"/>
</dbReference>
<dbReference type="Gene3D" id="1.20.1050.60">
    <property type="entry name" value="alpha-1,2-mannosidase"/>
    <property type="match status" value="1"/>
</dbReference>
<feature type="domain" description="Glycosyl hydrolase family 92" evidence="2">
    <location>
        <begin position="306"/>
        <end position="765"/>
    </location>
</feature>
<proteinExistence type="predicted"/>
<dbReference type="InterPro" id="IPR005887">
    <property type="entry name" value="GH92_a_mannosidase_put"/>
</dbReference>
<dbReference type="PANTHER" id="PTHR12143">
    <property type="entry name" value="PEPTIDE N-GLYCANASE PNGASE -RELATED"/>
    <property type="match status" value="1"/>
</dbReference>
<evidence type="ECO:0000313" key="4">
    <source>
        <dbReference type="EMBL" id="GIM79583.1"/>
    </source>
</evidence>
<dbReference type="InterPro" id="IPR012939">
    <property type="entry name" value="Glyco_hydro_92"/>
</dbReference>
<dbReference type="NCBIfam" id="TIGR01180">
    <property type="entry name" value="aman2_put"/>
    <property type="match status" value="1"/>
</dbReference>
<dbReference type="InterPro" id="IPR014718">
    <property type="entry name" value="GH-type_carb-bd"/>
</dbReference>
<sequence length="968" mass="103730">MTPVRAWRRAALVAGCLVPMLASTAAFAAPSELSAFDAVNQFIGTELDQTQNKSNDAYGNTFPGATVPFGMVQLSPTTYKEGNAGVGEKGGYEYTADLIRGFGMTRYDGTGCTGRYGGYEFPTIPYAGALTGGVLPSSPATNIKDYYLKFAHADEVSQPGYYGVDLDNDVKAELTASSRTGVSRFDFPKSGDSTLILDTSGPNNRTFGSEVTIDPKTRTVSGWMYGVDVCDNGNYYKAYFSTRYDHDFASYGTWTDEALTPGSTHAIKSTTDVGVDYRHDTGAWLTFKQGSKVVAKTGFSYTSVENAALNRDTEVGNDGFNDVKNDAKKLWKDALGTVDADGGSAEQRTKFYTALYHAFLNPTPRDDVNGQYVGYDDKLYTLAKGHHFYKNINFPGTGWDGYRSQVQLVALTFPQVANDINRSIVALTQQTGGWAPGVSRMQGDNLQVILATLDDMGATDYDRAAALASMKATQVLPATTTKRTDGYQYFATGMIENRKGDFATSRTLEYSTDDFAIAQLADRLGDKPAYDFFMARAQNWMNVFDPETQHIRPRERTGFDRGFDLRVRDDSAGRGQFNQSTGYQYGWNVPQNLSTLIAKRGGVAKATAELDVLMAQLDAGAYTQTGNYLSNQAPFGTPWVYNWLQAPAKATDVLYRAVSEMYDTTPTGLPGNDDTGSLSAWYVFANLGLYPAIYGTGDLVISAPMFDRIVIDPIGGSAKIKINAKGTATGARYVNALEVDGRSRTASWLDTSFVRKGGTLDFTMKSTAGTWGTSAADIPPSYTDGADAMNNVGTTPDGQGNLGSMDLSDWSLSRTALAAAGARPGAQLPLAGTDTAFTWPAAEPGKPDNWLPHGQRVELDNAAASTVSFLGLATNGPSAGTATVQYTDGTTQQVPVSFGDWAGTAPAGNTALVTVAGRNNVNGTAGDGTFRVFATQPVALDPAKVVDAVILPQGSDKGMMHIFDVAVS</sequence>
<dbReference type="Gene3D" id="3.30.2080.10">
    <property type="entry name" value="GH92 mannosidase domain"/>
    <property type="match status" value="1"/>
</dbReference>
<feature type="chain" id="PRO_5038078922" description="Alpha-1,2-mannosidase" evidence="1">
    <location>
        <begin position="29"/>
        <end position="968"/>
    </location>
</feature>
<accession>A0A919SYN5</accession>
<evidence type="ECO:0000259" key="2">
    <source>
        <dbReference type="Pfam" id="PF07971"/>
    </source>
</evidence>
<feature type="domain" description="Glycosyl hydrolase family 92 N-terminal" evidence="3">
    <location>
        <begin position="39"/>
        <end position="300"/>
    </location>
</feature>
<organism evidence="4 5">
    <name type="scientific">Winogradskya consettensis</name>
    <dbReference type="NCBI Taxonomy" id="113560"/>
    <lineage>
        <taxon>Bacteria</taxon>
        <taxon>Bacillati</taxon>
        <taxon>Actinomycetota</taxon>
        <taxon>Actinomycetes</taxon>
        <taxon>Micromonosporales</taxon>
        <taxon>Micromonosporaceae</taxon>
        <taxon>Winogradskya</taxon>
    </lineage>
</organism>
<dbReference type="SUPFAM" id="SSF48208">
    <property type="entry name" value="Six-hairpin glycosidases"/>
    <property type="match status" value="1"/>
</dbReference>
<name>A0A919SYN5_9ACTN</name>
<evidence type="ECO:0000313" key="5">
    <source>
        <dbReference type="Proteomes" id="UP000680865"/>
    </source>
</evidence>
<evidence type="ECO:0000259" key="3">
    <source>
        <dbReference type="Pfam" id="PF17678"/>
    </source>
</evidence>
<dbReference type="Pfam" id="PF17678">
    <property type="entry name" value="Glyco_hydro_92N"/>
    <property type="match status" value="1"/>
</dbReference>
<keyword evidence="5" id="KW-1185">Reference proteome</keyword>
<gene>
    <name evidence="4" type="ORF">Aco04nite_66270</name>
</gene>
<protein>
    <recommendedName>
        <fullName evidence="6">Alpha-1,2-mannosidase</fullName>
    </recommendedName>
</protein>
<reference evidence="4" key="1">
    <citation type="submission" date="2021-03" db="EMBL/GenBank/DDBJ databases">
        <title>Whole genome shotgun sequence of Actinoplanes consettensis NBRC 14913.</title>
        <authorList>
            <person name="Komaki H."/>
            <person name="Tamura T."/>
        </authorList>
    </citation>
    <scope>NUCLEOTIDE SEQUENCE</scope>
    <source>
        <strain evidence="4">NBRC 14913</strain>
    </source>
</reference>
<dbReference type="Pfam" id="PF07971">
    <property type="entry name" value="Glyco_hydro_92"/>
    <property type="match status" value="1"/>
</dbReference>
<keyword evidence="1" id="KW-0732">Signal</keyword>
<dbReference type="AlphaFoldDB" id="A0A919SYN5"/>
<dbReference type="GO" id="GO:0000224">
    <property type="term" value="F:peptide-N4-(N-acetyl-beta-glucosaminyl)asparagine amidase activity"/>
    <property type="evidence" value="ECO:0007669"/>
    <property type="project" value="TreeGrafter"/>
</dbReference>
<dbReference type="GO" id="GO:0005829">
    <property type="term" value="C:cytosol"/>
    <property type="evidence" value="ECO:0007669"/>
    <property type="project" value="TreeGrafter"/>
</dbReference>
<dbReference type="GO" id="GO:0030246">
    <property type="term" value="F:carbohydrate binding"/>
    <property type="evidence" value="ECO:0007669"/>
    <property type="project" value="InterPro"/>
</dbReference>
<dbReference type="Gene3D" id="2.70.98.10">
    <property type="match status" value="1"/>
</dbReference>
<dbReference type="GO" id="GO:0005975">
    <property type="term" value="P:carbohydrate metabolic process"/>
    <property type="evidence" value="ECO:0007669"/>
    <property type="project" value="InterPro"/>
</dbReference>
<dbReference type="InterPro" id="IPR041371">
    <property type="entry name" value="GH92_N"/>
</dbReference>
<dbReference type="EMBL" id="BOQP01000039">
    <property type="protein sequence ID" value="GIM79583.1"/>
    <property type="molecule type" value="Genomic_DNA"/>
</dbReference>
<dbReference type="InterPro" id="IPR050883">
    <property type="entry name" value="PNGase"/>
</dbReference>
<dbReference type="RefSeq" id="WP_213001129.1">
    <property type="nucleotide sequence ID" value="NZ_BAAATW010000001.1"/>
</dbReference>
<dbReference type="Gene3D" id="1.20.1610.10">
    <property type="entry name" value="alpha-1,2-mannosidases domains"/>
    <property type="match status" value="1"/>
</dbReference>
<evidence type="ECO:0000256" key="1">
    <source>
        <dbReference type="SAM" id="SignalP"/>
    </source>
</evidence>
<dbReference type="Proteomes" id="UP000680865">
    <property type="component" value="Unassembled WGS sequence"/>
</dbReference>
<evidence type="ECO:0008006" key="6">
    <source>
        <dbReference type="Google" id="ProtNLM"/>
    </source>
</evidence>
<dbReference type="PANTHER" id="PTHR12143:SF39">
    <property type="entry name" value="SECRETED PROTEIN"/>
    <property type="match status" value="1"/>
</dbReference>
<comment type="caution">
    <text evidence="4">The sequence shown here is derived from an EMBL/GenBank/DDBJ whole genome shotgun (WGS) entry which is preliminary data.</text>
</comment>
<dbReference type="GO" id="GO:0006516">
    <property type="term" value="P:glycoprotein catabolic process"/>
    <property type="evidence" value="ECO:0007669"/>
    <property type="project" value="TreeGrafter"/>
</dbReference>